<evidence type="ECO:0000313" key="1">
    <source>
        <dbReference type="EMBL" id="WAR01334.1"/>
    </source>
</evidence>
<dbReference type="Proteomes" id="UP001164746">
    <property type="component" value="Chromosome 4"/>
</dbReference>
<organism evidence="1 2">
    <name type="scientific">Mya arenaria</name>
    <name type="common">Soft-shell clam</name>
    <dbReference type="NCBI Taxonomy" id="6604"/>
    <lineage>
        <taxon>Eukaryota</taxon>
        <taxon>Metazoa</taxon>
        <taxon>Spiralia</taxon>
        <taxon>Lophotrochozoa</taxon>
        <taxon>Mollusca</taxon>
        <taxon>Bivalvia</taxon>
        <taxon>Autobranchia</taxon>
        <taxon>Heteroconchia</taxon>
        <taxon>Euheterodonta</taxon>
        <taxon>Imparidentia</taxon>
        <taxon>Neoheterodontei</taxon>
        <taxon>Myida</taxon>
        <taxon>Myoidea</taxon>
        <taxon>Myidae</taxon>
        <taxon>Mya</taxon>
    </lineage>
</organism>
<dbReference type="EMBL" id="CP111015">
    <property type="protein sequence ID" value="WAR01334.1"/>
    <property type="molecule type" value="Genomic_DNA"/>
</dbReference>
<protein>
    <submittedName>
        <fullName evidence="1">Uncharacterized protein</fullName>
    </submittedName>
</protein>
<proteinExistence type="predicted"/>
<keyword evidence="2" id="KW-1185">Reference proteome</keyword>
<gene>
    <name evidence="1" type="ORF">MAR_007892</name>
</gene>
<sequence>METKRIFKVGGKTNGAGKPRQIIVRFVSRQSVHLVFRNKKNLALMEKYKNIFITDDLTQLRMKLKSVLKETVGVSRFHSRDGNLRCQKDGKQYTVATPDDLHVLGIEVDLKRLGLEALE</sequence>
<accession>A0ABY7DWQ3</accession>
<name>A0ABY7DWQ3_MYAAR</name>
<reference evidence="1" key="1">
    <citation type="submission" date="2022-11" db="EMBL/GenBank/DDBJ databases">
        <title>Centuries of genome instability and evolution in soft-shell clam transmissible cancer (bioRxiv).</title>
        <authorList>
            <person name="Hart S.F.M."/>
            <person name="Yonemitsu M.A."/>
            <person name="Giersch R.M."/>
            <person name="Beal B.F."/>
            <person name="Arriagada G."/>
            <person name="Davis B.W."/>
            <person name="Ostrander E.A."/>
            <person name="Goff S.P."/>
            <person name="Metzger M.J."/>
        </authorList>
    </citation>
    <scope>NUCLEOTIDE SEQUENCE</scope>
    <source>
        <strain evidence="1">MELC-2E11</strain>
        <tissue evidence="1">Siphon/mantle</tissue>
    </source>
</reference>
<evidence type="ECO:0000313" key="2">
    <source>
        <dbReference type="Proteomes" id="UP001164746"/>
    </source>
</evidence>